<dbReference type="RefSeq" id="WP_345099913.1">
    <property type="nucleotide sequence ID" value="NZ_BAABGS010000072.1"/>
</dbReference>
<accession>A0ABW5DL86</accession>
<proteinExistence type="predicted"/>
<gene>
    <name evidence="3" type="ORF">ACFSMZ_13215</name>
</gene>
<evidence type="ECO:0000256" key="1">
    <source>
        <dbReference type="SAM" id="Phobius"/>
    </source>
</evidence>
<reference evidence="4" key="1">
    <citation type="journal article" date="2019" name="Int. J. Syst. Evol. Microbiol.">
        <title>The Global Catalogue of Microorganisms (GCM) 10K type strain sequencing project: providing services to taxonomists for standard genome sequencing and annotation.</title>
        <authorList>
            <consortium name="The Broad Institute Genomics Platform"/>
            <consortium name="The Broad Institute Genome Sequencing Center for Infectious Disease"/>
            <person name="Wu L."/>
            <person name="Ma J."/>
        </authorList>
    </citation>
    <scope>NUCLEOTIDE SEQUENCE [LARGE SCALE GENOMIC DNA]</scope>
    <source>
        <strain evidence="4">KCTC 23707</strain>
    </source>
</reference>
<evidence type="ECO:0000313" key="4">
    <source>
        <dbReference type="Proteomes" id="UP001597373"/>
    </source>
</evidence>
<name>A0ABW5DL86_9HYPH</name>
<protein>
    <submittedName>
        <fullName evidence="3">DUF6460 domain-containing protein</fullName>
    </submittedName>
</protein>
<feature type="domain" description="DUF6460" evidence="2">
    <location>
        <begin position="51"/>
        <end position="86"/>
    </location>
</feature>
<keyword evidence="1" id="KW-0812">Transmembrane</keyword>
<feature type="transmembrane region" description="Helical" evidence="1">
    <location>
        <begin position="12"/>
        <end position="33"/>
    </location>
</feature>
<evidence type="ECO:0000259" key="2">
    <source>
        <dbReference type="Pfam" id="PF20061"/>
    </source>
</evidence>
<feature type="transmembrane region" description="Helical" evidence="1">
    <location>
        <begin position="62"/>
        <end position="84"/>
    </location>
</feature>
<keyword evidence="1" id="KW-0472">Membrane</keyword>
<keyword evidence="4" id="KW-1185">Reference proteome</keyword>
<sequence>MNALTRFLGDSPLRVLIKLVLISLVVGYIMHVFGWTPADIYYGIRNAILDLWHAGFDALGRFAGYILIGGAVVVPVFLIARLLAYRRD</sequence>
<evidence type="ECO:0000313" key="3">
    <source>
        <dbReference type="EMBL" id="MFD2260714.1"/>
    </source>
</evidence>
<organism evidence="3 4">
    <name type="scientific">Chelativorans composti</name>
    <dbReference type="NCBI Taxonomy" id="768533"/>
    <lineage>
        <taxon>Bacteria</taxon>
        <taxon>Pseudomonadati</taxon>
        <taxon>Pseudomonadota</taxon>
        <taxon>Alphaproteobacteria</taxon>
        <taxon>Hyphomicrobiales</taxon>
        <taxon>Phyllobacteriaceae</taxon>
        <taxon>Chelativorans</taxon>
    </lineage>
</organism>
<dbReference type="Pfam" id="PF20061">
    <property type="entry name" value="DUF6460"/>
    <property type="match status" value="1"/>
</dbReference>
<dbReference type="Proteomes" id="UP001597373">
    <property type="component" value="Unassembled WGS sequence"/>
</dbReference>
<comment type="caution">
    <text evidence="3">The sequence shown here is derived from an EMBL/GenBank/DDBJ whole genome shotgun (WGS) entry which is preliminary data.</text>
</comment>
<keyword evidence="1" id="KW-1133">Transmembrane helix</keyword>
<dbReference type="InterPro" id="IPR045594">
    <property type="entry name" value="DUF6460"/>
</dbReference>
<dbReference type="EMBL" id="JBHUIR010000051">
    <property type="protein sequence ID" value="MFD2260714.1"/>
    <property type="molecule type" value="Genomic_DNA"/>
</dbReference>